<keyword evidence="6 10" id="KW-0472">Membrane</keyword>
<protein>
    <recommendedName>
        <fullName evidence="11">G-protein coupled receptors family 1 profile domain-containing protein</fullName>
    </recommendedName>
</protein>
<evidence type="ECO:0000256" key="3">
    <source>
        <dbReference type="ARBA" id="ARBA00022692"/>
    </source>
</evidence>
<evidence type="ECO:0000256" key="10">
    <source>
        <dbReference type="SAM" id="Phobius"/>
    </source>
</evidence>
<feature type="compositionally biased region" description="Polar residues" evidence="9">
    <location>
        <begin position="339"/>
        <end position="353"/>
    </location>
</feature>
<keyword evidence="3 10" id="KW-0812">Transmembrane</keyword>
<dbReference type="Pfam" id="PF00001">
    <property type="entry name" value="7tm_1"/>
    <property type="match status" value="1"/>
</dbReference>
<keyword evidence="2" id="KW-1003">Cell membrane</keyword>
<keyword evidence="4 10" id="KW-1133">Transmembrane helix</keyword>
<sequence>MGVSETTTSNCMDNSLKNTLEKCLSLNNGSVMAVRQEPLLDSDTTLAIIYIVIMGIALLVGTCGNALILLVSAVMRGINKSGKEFILNLAIADLCVTAIADPLCIVGVAKGEQFFDDKMWMCDFVASMCLTACFCAFLSLTLLTLSRYIYLCHNQLYDKLFNRVTCIIMCVVCWVTAFLFEFPNFIGWGGHYFDQKNHQCIWDRTASLSYTMFVSIGLIGGPLVIMAICYFLIFQQIWETKRDIYKLDSENPLRMRKAWNETVRSSKTLFCIFIVFVVCWTPYAITVALDVQNNLSTEIHLFVTLLAHFHSSVNCIIYTSGNKRFRKGLMRLIGCASSTKSSFTSNPDTTAKRTGSTSSTSPSVTSESYSPHFNKKHPINTFSSVCTISSSFNVQL</sequence>
<evidence type="ECO:0000259" key="11">
    <source>
        <dbReference type="PROSITE" id="PS50262"/>
    </source>
</evidence>
<feature type="transmembrane region" description="Helical" evidence="10">
    <location>
        <begin position="47"/>
        <end position="73"/>
    </location>
</feature>
<evidence type="ECO:0000256" key="4">
    <source>
        <dbReference type="ARBA" id="ARBA00022989"/>
    </source>
</evidence>
<evidence type="ECO:0000313" key="13">
    <source>
        <dbReference type="Proteomes" id="UP000005408"/>
    </source>
</evidence>
<feature type="domain" description="G-protein coupled receptors family 1 profile" evidence="11">
    <location>
        <begin position="64"/>
        <end position="318"/>
    </location>
</feature>
<organism evidence="12 13">
    <name type="scientific">Magallana gigas</name>
    <name type="common">Pacific oyster</name>
    <name type="synonym">Crassostrea gigas</name>
    <dbReference type="NCBI Taxonomy" id="29159"/>
    <lineage>
        <taxon>Eukaryota</taxon>
        <taxon>Metazoa</taxon>
        <taxon>Spiralia</taxon>
        <taxon>Lophotrochozoa</taxon>
        <taxon>Mollusca</taxon>
        <taxon>Bivalvia</taxon>
        <taxon>Autobranchia</taxon>
        <taxon>Pteriomorphia</taxon>
        <taxon>Ostreida</taxon>
        <taxon>Ostreoidea</taxon>
        <taxon>Ostreidae</taxon>
        <taxon>Magallana</taxon>
    </lineage>
</organism>
<dbReference type="InterPro" id="IPR000276">
    <property type="entry name" value="GPCR_Rhodpsn"/>
</dbReference>
<evidence type="ECO:0000256" key="8">
    <source>
        <dbReference type="ARBA" id="ARBA00023224"/>
    </source>
</evidence>
<feature type="transmembrane region" description="Helical" evidence="10">
    <location>
        <begin position="301"/>
        <end position="321"/>
    </location>
</feature>
<reference evidence="12" key="1">
    <citation type="submission" date="2022-08" db="UniProtKB">
        <authorList>
            <consortium name="EnsemblMetazoa"/>
        </authorList>
    </citation>
    <scope>IDENTIFICATION</scope>
    <source>
        <strain evidence="12">05x7-T-G4-1.051#20</strain>
    </source>
</reference>
<evidence type="ECO:0000256" key="7">
    <source>
        <dbReference type="ARBA" id="ARBA00023170"/>
    </source>
</evidence>
<dbReference type="PROSITE" id="PS50262">
    <property type="entry name" value="G_PROTEIN_RECEP_F1_2"/>
    <property type="match status" value="1"/>
</dbReference>
<feature type="transmembrane region" description="Helical" evidence="10">
    <location>
        <begin position="124"/>
        <end position="148"/>
    </location>
</feature>
<evidence type="ECO:0000256" key="6">
    <source>
        <dbReference type="ARBA" id="ARBA00023136"/>
    </source>
</evidence>
<accession>A0A8W8N8P2</accession>
<evidence type="ECO:0000256" key="1">
    <source>
        <dbReference type="ARBA" id="ARBA00004651"/>
    </source>
</evidence>
<comment type="subcellular location">
    <subcellularLocation>
        <location evidence="1">Cell membrane</location>
        <topology evidence="1">Multi-pass membrane protein</topology>
    </subcellularLocation>
</comment>
<dbReference type="OMA" id="LSYTMFV"/>
<keyword evidence="7" id="KW-0675">Receptor</keyword>
<dbReference type="PANTHER" id="PTHR24228">
    <property type="entry name" value="B2 BRADYKININ RECEPTOR/ANGIOTENSIN II RECEPTOR"/>
    <property type="match status" value="1"/>
</dbReference>
<proteinExistence type="predicted"/>
<feature type="transmembrane region" description="Helical" evidence="10">
    <location>
        <begin position="85"/>
        <end position="109"/>
    </location>
</feature>
<dbReference type="AlphaFoldDB" id="A0A8W8N8P2"/>
<dbReference type="FunFam" id="1.20.1070.10:FF:000345">
    <property type="entry name" value="40S ribosomal protein S27"/>
    <property type="match status" value="1"/>
</dbReference>
<dbReference type="OrthoDB" id="10044919at2759"/>
<feature type="transmembrane region" description="Helical" evidence="10">
    <location>
        <begin position="269"/>
        <end position="289"/>
    </location>
</feature>
<feature type="region of interest" description="Disordered" evidence="9">
    <location>
        <begin position="339"/>
        <end position="371"/>
    </location>
</feature>
<evidence type="ECO:0000256" key="2">
    <source>
        <dbReference type="ARBA" id="ARBA00022475"/>
    </source>
</evidence>
<feature type="transmembrane region" description="Helical" evidence="10">
    <location>
        <begin position="212"/>
        <end position="233"/>
    </location>
</feature>
<dbReference type="EnsemblMetazoa" id="G482.1">
    <property type="protein sequence ID" value="G482.1:cds"/>
    <property type="gene ID" value="G482"/>
</dbReference>
<evidence type="ECO:0000256" key="5">
    <source>
        <dbReference type="ARBA" id="ARBA00023040"/>
    </source>
</evidence>
<dbReference type="PRINTS" id="PR00237">
    <property type="entry name" value="GPCRRHODOPSN"/>
</dbReference>
<feature type="compositionally biased region" description="Low complexity" evidence="9">
    <location>
        <begin position="354"/>
        <end position="370"/>
    </location>
</feature>
<evidence type="ECO:0000256" key="9">
    <source>
        <dbReference type="SAM" id="MobiDB-lite"/>
    </source>
</evidence>
<keyword evidence="5" id="KW-0297">G-protein coupled receptor</keyword>
<keyword evidence="13" id="KW-1185">Reference proteome</keyword>
<feature type="transmembrane region" description="Helical" evidence="10">
    <location>
        <begin position="160"/>
        <end position="180"/>
    </location>
</feature>
<name>A0A8W8N8P2_MAGGI</name>
<dbReference type="InterPro" id="IPR017452">
    <property type="entry name" value="GPCR_Rhodpsn_7TM"/>
</dbReference>
<dbReference type="CDD" id="cd00637">
    <property type="entry name" value="7tm_classA_rhodopsin-like"/>
    <property type="match status" value="1"/>
</dbReference>
<dbReference type="GO" id="GO:0005886">
    <property type="term" value="C:plasma membrane"/>
    <property type="evidence" value="ECO:0007669"/>
    <property type="project" value="UniProtKB-SubCell"/>
</dbReference>
<dbReference type="Gene3D" id="1.20.1070.10">
    <property type="entry name" value="Rhodopsin 7-helix transmembrane proteins"/>
    <property type="match status" value="1"/>
</dbReference>
<dbReference type="Proteomes" id="UP000005408">
    <property type="component" value="Unassembled WGS sequence"/>
</dbReference>
<keyword evidence="8" id="KW-0807">Transducer</keyword>
<dbReference type="SUPFAM" id="SSF81321">
    <property type="entry name" value="Family A G protein-coupled receptor-like"/>
    <property type="match status" value="1"/>
</dbReference>
<evidence type="ECO:0000313" key="12">
    <source>
        <dbReference type="EnsemblMetazoa" id="G482.1:cds"/>
    </source>
</evidence>
<dbReference type="PANTHER" id="PTHR24228:SF75">
    <property type="entry name" value="G-PROTEIN COUPLED RECEPTORS FAMILY 1 PROFILE DOMAIN-CONTAINING PROTEIN"/>
    <property type="match status" value="1"/>
</dbReference>
<dbReference type="GO" id="GO:0004930">
    <property type="term" value="F:G protein-coupled receptor activity"/>
    <property type="evidence" value="ECO:0007669"/>
    <property type="project" value="UniProtKB-KW"/>
</dbReference>